<dbReference type="AlphaFoldDB" id="A0A3A8EPQ1"/>
<comment type="caution">
    <text evidence="1">The sequence shown here is derived from an EMBL/GenBank/DDBJ whole genome shotgun (WGS) entry which is preliminary data.</text>
</comment>
<accession>A0A3A8EPQ1</accession>
<evidence type="ECO:0000313" key="2">
    <source>
        <dbReference type="Proteomes" id="UP000269001"/>
    </source>
</evidence>
<dbReference type="RefSeq" id="WP_120370562.1">
    <property type="nucleotide sequence ID" value="NZ_RAXU01000013.1"/>
</dbReference>
<protein>
    <submittedName>
        <fullName evidence="1">Uncharacterized protein</fullName>
    </submittedName>
</protein>
<reference evidence="1 2" key="1">
    <citation type="submission" date="2018-09" db="EMBL/GenBank/DDBJ databases">
        <title>The draft genome of Acinetobacter spp. strains.</title>
        <authorList>
            <person name="Qin J."/>
            <person name="Feng Y."/>
            <person name="Zong Z."/>
        </authorList>
    </citation>
    <scope>NUCLEOTIDE SEQUENCE [LARGE SCALE GENOMIC DNA]</scope>
    <source>
        <strain evidence="1 2">WCHAc060096</strain>
    </source>
</reference>
<keyword evidence="2" id="KW-1185">Reference proteome</keyword>
<dbReference type="EMBL" id="RAXU01000013">
    <property type="protein sequence ID" value="RKG32730.1"/>
    <property type="molecule type" value="Genomic_DNA"/>
</dbReference>
<organism evidence="1 2">
    <name type="scientific">Acinetobacter guerrae</name>
    <dbReference type="NCBI Taxonomy" id="1843371"/>
    <lineage>
        <taxon>Bacteria</taxon>
        <taxon>Pseudomonadati</taxon>
        <taxon>Pseudomonadota</taxon>
        <taxon>Gammaproteobacteria</taxon>
        <taxon>Moraxellales</taxon>
        <taxon>Moraxellaceae</taxon>
        <taxon>Acinetobacter</taxon>
    </lineage>
</organism>
<evidence type="ECO:0000313" key="1">
    <source>
        <dbReference type="EMBL" id="RKG32730.1"/>
    </source>
</evidence>
<proteinExistence type="predicted"/>
<sequence length="505" mass="55811">MPFFKRRQYQYTNLCKSIGIVILSTYLASCGGSSNTPPTTQANNENSSSEVLQPNEVLIKLPLEMHNVNLKLYDNTSNQVVTEVASFSGISSVLKFPIERANRIYRLEITTNQNSQIYDFINDKYVTLDGTYHALLWPTSTESRIFYISPVSEAVYQRTLVRAGQLPDENIETSKINDTHFIMAMQDVNTALLNAFKNEKTPTLTNANALTNLTYTALPQNVYLDSYLSFGYFVYWYNTHNQSSNYYSEFTQNIALDLADGYLDGKSVNGNKTAFTPMITTVQNADARLNTAPDIGANQKAARDLFASHLKSAVLDLAVRQLQPSLNGAGYKALAERTYSGTPDAAYNSFNIRTSGAGDYRRAVGFNNSTVCGDSIYLCKQGISGINNDNNDINFPSIEYLIGLYEKNGCVLKVRATGDIELTQGSQSYKSSLNGGSTDNLLQINASTQEYILNSGSAEPSNNSQQYPFIQLKIKANKILSASAGLDQHTSPTQLETPQLNCTFD</sequence>
<name>A0A3A8EPQ1_9GAMM</name>
<dbReference type="Proteomes" id="UP000269001">
    <property type="component" value="Unassembled WGS sequence"/>
</dbReference>
<gene>
    <name evidence="1" type="ORF">D7V21_11165</name>
</gene>